<dbReference type="AlphaFoldDB" id="A0AAV9I788"/>
<dbReference type="Pfam" id="PF00202">
    <property type="entry name" value="Aminotran_3"/>
    <property type="match status" value="2"/>
</dbReference>
<dbReference type="InterPro" id="IPR015424">
    <property type="entry name" value="PyrdxlP-dep_Trfase"/>
</dbReference>
<dbReference type="Gene3D" id="3.40.50.300">
    <property type="entry name" value="P-loop containing nucleotide triphosphate hydrolases"/>
    <property type="match status" value="1"/>
</dbReference>
<evidence type="ECO:0000256" key="1">
    <source>
        <dbReference type="ARBA" id="ARBA00004173"/>
    </source>
</evidence>
<accession>A0AAV9I788</accession>
<reference evidence="5 6" key="1">
    <citation type="submission" date="2022-07" db="EMBL/GenBank/DDBJ databases">
        <title>Genome-wide signatures of adaptation to extreme environments.</title>
        <authorList>
            <person name="Cho C.H."/>
            <person name="Yoon H.S."/>
        </authorList>
    </citation>
    <scope>NUCLEOTIDE SEQUENCE [LARGE SCALE GENOMIC DNA]</scope>
    <source>
        <strain evidence="5 6">108.79 E11</strain>
    </source>
</reference>
<dbReference type="SUPFAM" id="SSF52540">
    <property type="entry name" value="P-loop containing nucleoside triphosphate hydrolases"/>
    <property type="match status" value="1"/>
</dbReference>
<dbReference type="PANTHER" id="PTHR42684:SF3">
    <property type="entry name" value="ADENOSYLMETHIONINE-8-AMINO-7-OXONONANOATE AMINOTRANSFERASE"/>
    <property type="match status" value="1"/>
</dbReference>
<keyword evidence="6" id="KW-1185">Reference proteome</keyword>
<evidence type="ECO:0000256" key="3">
    <source>
        <dbReference type="ARBA" id="ARBA00022679"/>
    </source>
</evidence>
<keyword evidence="3" id="KW-0808">Transferase</keyword>
<comment type="subcellular location">
    <subcellularLocation>
        <location evidence="1">Mitochondrion</location>
    </subcellularLocation>
</comment>
<dbReference type="EMBL" id="JANCYU010000015">
    <property type="protein sequence ID" value="KAK4523454.1"/>
    <property type="molecule type" value="Genomic_DNA"/>
</dbReference>
<dbReference type="GO" id="GO:0009102">
    <property type="term" value="P:biotin biosynthetic process"/>
    <property type="evidence" value="ECO:0007669"/>
    <property type="project" value="TreeGrafter"/>
</dbReference>
<evidence type="ECO:0000256" key="2">
    <source>
        <dbReference type="ARBA" id="ARBA00022576"/>
    </source>
</evidence>
<dbReference type="GO" id="GO:0004141">
    <property type="term" value="F:dethiobiotin synthase activity"/>
    <property type="evidence" value="ECO:0007669"/>
    <property type="project" value="TreeGrafter"/>
</dbReference>
<evidence type="ECO:0008006" key="7">
    <source>
        <dbReference type="Google" id="ProtNLM"/>
    </source>
</evidence>
<dbReference type="InterPro" id="IPR049704">
    <property type="entry name" value="Aminotrans_3_PPA_site"/>
</dbReference>
<dbReference type="GO" id="GO:0030170">
    <property type="term" value="F:pyridoxal phosphate binding"/>
    <property type="evidence" value="ECO:0007669"/>
    <property type="project" value="InterPro"/>
</dbReference>
<dbReference type="GO" id="GO:0005739">
    <property type="term" value="C:mitochondrion"/>
    <property type="evidence" value="ECO:0007669"/>
    <property type="project" value="UniProtKB-SubCell"/>
</dbReference>
<dbReference type="Proteomes" id="UP001300502">
    <property type="component" value="Unassembled WGS sequence"/>
</dbReference>
<evidence type="ECO:0000313" key="5">
    <source>
        <dbReference type="EMBL" id="KAK4523454.1"/>
    </source>
</evidence>
<gene>
    <name evidence="5" type="ORF">GAYE_PCTG60G1350</name>
</gene>
<dbReference type="Gene3D" id="3.40.640.10">
    <property type="entry name" value="Type I PLP-dependent aspartate aminotransferase-like (Major domain)"/>
    <property type="match status" value="1"/>
</dbReference>
<sequence>MWFQVWGANTNVGKTIISAGIISQLVKRAAPCLYLKPVQTGYPPDDDASFVLRHCKQLWKGDAAELDRRLMCKKLFVFEQPLSAEEAAKRQGRHVSDQQVLQAISGELKNCARQSSSSNVVVETAGGVLSPFPSGTSQADGYRPLRLPVVLVGDGALGGISTTMTCYESMLLRGYDVPIIVGIDQGYPNAEAWNKATMMNNQQESPLIVTLPLLPPKDIPLFSWYAMPQVEEAFQSIVKRLDAYFHERVKKWEEMEKTAPQLFWWPFTQHKSNLHPVIVDSAFGDNYRVAAQKKENSLAVDTCVFHHEDSTWYLWDAFDGVASWWTQGVGHANVELTKSMTKAAGRYGHVIFPQVIHQPAYELSKELIETVGYPWAKRAYYSDDGSTAIEIAIKMALRLYATRHGSSSKQPPQVLSFYGSYHGDTLGAMDCCPKGDFNELQSPWFEPKGVFIEAPRIGMQNKRWILDRSSCKEWFPSDRHWKPDDYRWDSWEEIADGKRDDSTLGNVYREYANKVLDENNIATLIIEPLIQGAGGMRLIDPCFQRILVEEAKRRRIPVIFDEVFCGIWRLGVLSSTEVLHTYPDIAAYAKLLTGGLLPMAVTLTTEEVFDAFKADKKKFALLHGHSYTAYPVGCQVALESLAYYRKSPHWKGNEMSAFWNMDKVKELSALSNVDMVSCLGTVLAIQLKSPQQQPQGYHAVITQEFLNSLLAQGVYTRPLGNVVYLMCSPCTPTEVCDQLLDKLLDQLGQMRDRLLVTQDDVAIP</sequence>
<keyword evidence="2" id="KW-0032">Aminotransferase</keyword>
<dbReference type="InterPro" id="IPR005814">
    <property type="entry name" value="Aminotrans_3"/>
</dbReference>
<dbReference type="InterPro" id="IPR027417">
    <property type="entry name" value="P-loop_NTPase"/>
</dbReference>
<comment type="caution">
    <text evidence="5">The sequence shown here is derived from an EMBL/GenBank/DDBJ whole genome shotgun (WGS) entry which is preliminary data.</text>
</comment>
<evidence type="ECO:0000256" key="4">
    <source>
        <dbReference type="ARBA" id="ARBA00022898"/>
    </source>
</evidence>
<dbReference type="Gene3D" id="3.90.1150.10">
    <property type="entry name" value="Aspartate Aminotransferase, domain 1"/>
    <property type="match status" value="1"/>
</dbReference>
<dbReference type="Pfam" id="PF13500">
    <property type="entry name" value="AAA_26"/>
    <property type="match status" value="1"/>
</dbReference>
<evidence type="ECO:0000313" key="6">
    <source>
        <dbReference type="Proteomes" id="UP001300502"/>
    </source>
</evidence>
<dbReference type="SUPFAM" id="SSF53383">
    <property type="entry name" value="PLP-dependent transferases"/>
    <property type="match status" value="1"/>
</dbReference>
<dbReference type="InterPro" id="IPR015421">
    <property type="entry name" value="PyrdxlP-dep_Trfase_major"/>
</dbReference>
<organism evidence="5 6">
    <name type="scientific">Galdieria yellowstonensis</name>
    <dbReference type="NCBI Taxonomy" id="3028027"/>
    <lineage>
        <taxon>Eukaryota</taxon>
        <taxon>Rhodophyta</taxon>
        <taxon>Bangiophyceae</taxon>
        <taxon>Galdieriales</taxon>
        <taxon>Galdieriaceae</taxon>
        <taxon>Galdieria</taxon>
    </lineage>
</organism>
<dbReference type="PROSITE" id="PS00600">
    <property type="entry name" value="AA_TRANSFER_CLASS_3"/>
    <property type="match status" value="1"/>
</dbReference>
<dbReference type="GO" id="GO:0004015">
    <property type="term" value="F:adenosylmethionine-8-amino-7-oxononanoate transaminase activity"/>
    <property type="evidence" value="ECO:0007669"/>
    <property type="project" value="TreeGrafter"/>
</dbReference>
<proteinExistence type="predicted"/>
<protein>
    <recommendedName>
        <fullName evidence="7">Adenosylmethionine-8-amino-7-oxononanoate aminotransferase</fullName>
    </recommendedName>
</protein>
<dbReference type="InterPro" id="IPR015422">
    <property type="entry name" value="PyrdxlP-dep_Trfase_small"/>
</dbReference>
<dbReference type="CDD" id="cd03109">
    <property type="entry name" value="DTBS"/>
    <property type="match status" value="1"/>
</dbReference>
<name>A0AAV9I788_9RHOD</name>
<keyword evidence="4" id="KW-0663">Pyridoxal phosphate</keyword>
<dbReference type="PANTHER" id="PTHR42684">
    <property type="entry name" value="ADENOSYLMETHIONINE-8-AMINO-7-OXONONANOATE AMINOTRANSFERASE"/>
    <property type="match status" value="1"/>
</dbReference>